<comment type="caution">
    <text evidence="2">The sequence shown here is derived from an EMBL/GenBank/DDBJ whole genome shotgun (WGS) entry which is preliminary data.</text>
</comment>
<accession>A0ABP0DGA4</accession>
<dbReference type="EMBL" id="CAWUON010000015">
    <property type="protein sequence ID" value="CAK7265891.1"/>
    <property type="molecule type" value="Genomic_DNA"/>
</dbReference>
<reference evidence="2 3" key="1">
    <citation type="submission" date="2024-01" db="EMBL/GenBank/DDBJ databases">
        <authorList>
            <person name="Allen C."/>
            <person name="Tagirdzhanova G."/>
        </authorList>
    </citation>
    <scope>NUCLEOTIDE SEQUENCE [LARGE SCALE GENOMIC DNA]</scope>
    <source>
        <strain evidence="2 3">CBS 119000</strain>
    </source>
</reference>
<sequence>MSESEKQPSRVADVCVNVNGKPDSPPLLPVAALGAGATVQRQAPLPPVQTFDRRAVSLGDFQQDANPRGSVVLPFSSLPKKGPSNVIIYKDTPQTTFTPKFASPSGQFSPLLGMAVTIDRASAAPPAVCAHHHSFENQQTVPLYRRSEEYTRRSTRTPAHQIPELD</sequence>
<feature type="region of interest" description="Disordered" evidence="1">
    <location>
        <begin position="134"/>
        <end position="166"/>
    </location>
</feature>
<evidence type="ECO:0000313" key="2">
    <source>
        <dbReference type="EMBL" id="CAK7265891.1"/>
    </source>
</evidence>
<evidence type="ECO:0000256" key="1">
    <source>
        <dbReference type="SAM" id="MobiDB-lite"/>
    </source>
</evidence>
<gene>
    <name evidence="2" type="ORF">SEPCBS119000_001739</name>
</gene>
<proteinExistence type="predicted"/>
<organism evidence="2 3">
    <name type="scientific">Sporothrix epigloea</name>
    <dbReference type="NCBI Taxonomy" id="1892477"/>
    <lineage>
        <taxon>Eukaryota</taxon>
        <taxon>Fungi</taxon>
        <taxon>Dikarya</taxon>
        <taxon>Ascomycota</taxon>
        <taxon>Pezizomycotina</taxon>
        <taxon>Sordariomycetes</taxon>
        <taxon>Sordariomycetidae</taxon>
        <taxon>Ophiostomatales</taxon>
        <taxon>Ophiostomataceae</taxon>
        <taxon>Sporothrix</taxon>
    </lineage>
</organism>
<evidence type="ECO:0000313" key="3">
    <source>
        <dbReference type="Proteomes" id="UP001642502"/>
    </source>
</evidence>
<name>A0ABP0DGA4_9PEZI</name>
<protein>
    <submittedName>
        <fullName evidence="2">Uncharacterized protein</fullName>
    </submittedName>
</protein>
<dbReference type="Proteomes" id="UP001642502">
    <property type="component" value="Unassembled WGS sequence"/>
</dbReference>
<keyword evidence="3" id="KW-1185">Reference proteome</keyword>